<dbReference type="Proteomes" id="UP001497382">
    <property type="component" value="Unassembled WGS sequence"/>
</dbReference>
<feature type="signal peptide" evidence="5">
    <location>
        <begin position="1"/>
        <end position="17"/>
    </location>
</feature>
<reference evidence="6 7" key="1">
    <citation type="submission" date="2024-04" db="EMBL/GenBank/DDBJ databases">
        <authorList>
            <person name="Rising A."/>
            <person name="Reimegard J."/>
            <person name="Sonavane S."/>
            <person name="Akerstrom W."/>
            <person name="Nylinder S."/>
            <person name="Hedman E."/>
            <person name="Kallberg Y."/>
        </authorList>
    </citation>
    <scope>NUCLEOTIDE SEQUENCE [LARGE SCALE GENOMIC DNA]</scope>
</reference>
<feature type="compositionally biased region" description="Polar residues" evidence="4">
    <location>
        <begin position="707"/>
        <end position="716"/>
    </location>
</feature>
<comment type="function">
    <text evidence="1">Component of the rigid cuticle of the spider.</text>
</comment>
<feature type="compositionally biased region" description="Polar residues" evidence="4">
    <location>
        <begin position="577"/>
        <end position="594"/>
    </location>
</feature>
<dbReference type="EMBL" id="CAXIEN010000045">
    <property type="protein sequence ID" value="CAL1269984.1"/>
    <property type="molecule type" value="Genomic_DNA"/>
</dbReference>
<feature type="region of interest" description="Disordered" evidence="4">
    <location>
        <begin position="470"/>
        <end position="492"/>
    </location>
</feature>
<evidence type="ECO:0000256" key="2">
    <source>
        <dbReference type="ARBA" id="ARBA00022460"/>
    </source>
</evidence>
<dbReference type="InterPro" id="IPR050468">
    <property type="entry name" value="Cuticle_Struct_Prot"/>
</dbReference>
<dbReference type="GO" id="GO:0062129">
    <property type="term" value="C:chitin-based extracellular matrix"/>
    <property type="evidence" value="ECO:0007669"/>
    <property type="project" value="TreeGrafter"/>
</dbReference>
<keyword evidence="5" id="KW-0732">Signal</keyword>
<feature type="compositionally biased region" description="Low complexity" evidence="4">
    <location>
        <begin position="50"/>
        <end position="66"/>
    </location>
</feature>
<dbReference type="PROSITE" id="PS00233">
    <property type="entry name" value="CHIT_BIND_RR_1"/>
    <property type="match status" value="4"/>
</dbReference>
<evidence type="ECO:0000256" key="3">
    <source>
        <dbReference type="PROSITE-ProRule" id="PRU00497"/>
    </source>
</evidence>
<feature type="region of interest" description="Disordered" evidence="4">
    <location>
        <begin position="577"/>
        <end position="639"/>
    </location>
</feature>
<accession>A0AAV1ZEP3</accession>
<evidence type="ECO:0000256" key="5">
    <source>
        <dbReference type="SAM" id="SignalP"/>
    </source>
</evidence>
<feature type="compositionally biased region" description="Polar residues" evidence="4">
    <location>
        <begin position="380"/>
        <end position="394"/>
    </location>
</feature>
<feature type="compositionally biased region" description="Low complexity" evidence="4">
    <location>
        <begin position="616"/>
        <end position="631"/>
    </location>
</feature>
<feature type="region of interest" description="Disordered" evidence="4">
    <location>
        <begin position="380"/>
        <end position="407"/>
    </location>
</feature>
<evidence type="ECO:0000256" key="1">
    <source>
        <dbReference type="ARBA" id="ARBA00002980"/>
    </source>
</evidence>
<feature type="region of interest" description="Disordered" evidence="4">
    <location>
        <begin position="194"/>
        <end position="232"/>
    </location>
</feature>
<evidence type="ECO:0000313" key="6">
    <source>
        <dbReference type="EMBL" id="CAL1269984.1"/>
    </source>
</evidence>
<organism evidence="6 7">
    <name type="scientific">Larinioides sclopetarius</name>
    <dbReference type="NCBI Taxonomy" id="280406"/>
    <lineage>
        <taxon>Eukaryota</taxon>
        <taxon>Metazoa</taxon>
        <taxon>Ecdysozoa</taxon>
        <taxon>Arthropoda</taxon>
        <taxon>Chelicerata</taxon>
        <taxon>Arachnida</taxon>
        <taxon>Araneae</taxon>
        <taxon>Araneomorphae</taxon>
        <taxon>Entelegynae</taxon>
        <taxon>Araneoidea</taxon>
        <taxon>Araneidae</taxon>
        <taxon>Larinioides</taxon>
    </lineage>
</organism>
<dbReference type="GO" id="GO:0008010">
    <property type="term" value="F:structural constituent of chitin-based larval cuticle"/>
    <property type="evidence" value="ECO:0007669"/>
    <property type="project" value="TreeGrafter"/>
</dbReference>
<feature type="region of interest" description="Disordered" evidence="4">
    <location>
        <begin position="682"/>
        <end position="725"/>
    </location>
</feature>
<gene>
    <name evidence="6" type="ORF">LARSCL_LOCUS5043</name>
</gene>
<name>A0AAV1ZEP3_9ARAC</name>
<feature type="region of interest" description="Disordered" evidence="4">
    <location>
        <begin position="43"/>
        <end position="92"/>
    </location>
</feature>
<dbReference type="InterPro" id="IPR031311">
    <property type="entry name" value="CHIT_BIND_RR_consensus"/>
</dbReference>
<comment type="caution">
    <text evidence="6">The sequence shown here is derived from an EMBL/GenBank/DDBJ whole genome shotgun (WGS) entry which is preliminary data.</text>
</comment>
<dbReference type="InterPro" id="IPR000618">
    <property type="entry name" value="Insect_cuticle"/>
</dbReference>
<proteinExistence type="predicted"/>
<dbReference type="PANTHER" id="PTHR10380:SF235">
    <property type="entry name" value="CUTICULAR PROTEIN 73D, ISOFORM B"/>
    <property type="match status" value="1"/>
</dbReference>
<dbReference type="PANTHER" id="PTHR10380">
    <property type="entry name" value="CUTICLE PROTEIN"/>
    <property type="match status" value="1"/>
</dbReference>
<sequence>MIRQVIVFLAIAAVASATNYGQAFHSKKNVEQKQQPHQFASVTSYHSNKPAAPQYQAQQPQQQVAPSPYSFGYEAEGSARQESADASGKVTGSYTVTNEDGSVRVVKYIADEQGFRADVDTNEAGTKSSNPANVEFKSAFVEPAAPAQPAPKKYAAAQVSSYAGQYEQKPVQFDLGSNSGAYSFNYEAQLEDGGSSARKESADASGKVSGHYSLSNADGRRRQVDYSSGTEGFQAKVETNEFGTKSDSPAHVQFYSSAPQPAPAPSTSGFAKTSSFQQQKQVTSYAAAPIQQQPIQTAKFASASVNQQPIQDYAQPSPYAFSYDAQLEDGSSSRTESADASGKVIGSYSLATADGRKRTIHYQADHEGFRAAVDTNEFGTKSDSPADVQFNSNAPKEAPAPTYSAGQFSQQRVPAAFPVQQSHVGAGSHVKTAFQSQSAYQGQGAMQYSGAGAESYAPFSFNYIAELEDGSSSRSESGDGSGKVTGSYSLSGNDGRKRQVDYLADQAGFRATINTNEFGTKSDSPADIQFYSTAVQEAPQAPSAPAYKANKGHFQSGASATQYKASTGQFNSGASVTQYKTSGSSGQFKSSFAGQQREDQQSYQPSPYSFGYEADATGGSSARSESSDASGKVTGSYTVRNEDGSHRVVEYIADKDGFRANVKTNEPGTKSDDPAHVVIKSDAPAASAPIQQQQQQFSGKANFPARTYTQKSSMISQKAVDHWRR</sequence>
<dbReference type="AlphaFoldDB" id="A0AAV1ZEP3"/>
<keyword evidence="7" id="KW-1185">Reference proteome</keyword>
<evidence type="ECO:0000313" key="7">
    <source>
        <dbReference type="Proteomes" id="UP001497382"/>
    </source>
</evidence>
<keyword evidence="2 3" id="KW-0193">Cuticle</keyword>
<feature type="chain" id="PRO_5043438475" evidence="5">
    <location>
        <begin position="18"/>
        <end position="725"/>
    </location>
</feature>
<protein>
    <submittedName>
        <fullName evidence="6">Uncharacterized protein</fullName>
    </submittedName>
</protein>
<dbReference type="PROSITE" id="PS51155">
    <property type="entry name" value="CHIT_BIND_RR_2"/>
    <property type="match status" value="5"/>
</dbReference>
<evidence type="ECO:0000256" key="4">
    <source>
        <dbReference type="SAM" id="MobiDB-lite"/>
    </source>
</evidence>
<dbReference type="Pfam" id="PF00379">
    <property type="entry name" value="Chitin_bind_4"/>
    <property type="match status" value="5"/>
</dbReference>